<dbReference type="Proteomes" id="UP000736787">
    <property type="component" value="Unassembled WGS sequence"/>
</dbReference>
<dbReference type="VEuPathDB" id="FungiDB:PC110_g20961"/>
<dbReference type="EMBL" id="RCMI01002537">
    <property type="protein sequence ID" value="KAG2875986.1"/>
    <property type="molecule type" value="Genomic_DNA"/>
</dbReference>
<evidence type="ECO:0000313" key="6">
    <source>
        <dbReference type="Proteomes" id="UP000760860"/>
    </source>
</evidence>
<dbReference type="Proteomes" id="UP000760860">
    <property type="component" value="Unassembled WGS sequence"/>
</dbReference>
<feature type="region of interest" description="Disordered" evidence="1">
    <location>
        <begin position="25"/>
        <end position="56"/>
    </location>
</feature>
<reference evidence="5" key="1">
    <citation type="submission" date="2018-05" db="EMBL/GenBank/DDBJ databases">
        <title>Effector identification in a new, highly contiguous assembly of the strawberry crown rot pathogen Phytophthora cactorum.</title>
        <authorList>
            <person name="Armitage A.D."/>
            <person name="Nellist C.F."/>
            <person name="Bates H."/>
            <person name="Vickerstaff R.J."/>
            <person name="Harrison R.J."/>
        </authorList>
    </citation>
    <scope>NUCLEOTIDE SEQUENCE</scope>
    <source>
        <strain evidence="2">15-7</strain>
        <strain evidence="3">4032</strain>
        <strain evidence="4">4040</strain>
        <strain evidence="5">P421</strain>
    </source>
</reference>
<dbReference type="Proteomes" id="UP000774804">
    <property type="component" value="Unassembled WGS sequence"/>
</dbReference>
<dbReference type="EMBL" id="RCMK01002489">
    <property type="protein sequence ID" value="KAG2880795.1"/>
    <property type="molecule type" value="Genomic_DNA"/>
</dbReference>
<evidence type="ECO:0000313" key="3">
    <source>
        <dbReference type="EMBL" id="KAG2875986.1"/>
    </source>
</evidence>
<accession>A0A8T1H143</accession>
<sequence length="128" mass="14129">GIAIFHFNVDDKALEGYEPKQARVEGARDECRETSEKNTEQFKSADDAMKTRTTCPRRRERRRGLLAVELSKGTRCDLDLATDGVALPAAKLSVLDPINGGIVKYGMECCAKRSGGGTRASWRLLELL</sequence>
<evidence type="ECO:0000313" key="4">
    <source>
        <dbReference type="EMBL" id="KAG2880795.1"/>
    </source>
</evidence>
<evidence type="ECO:0000313" key="5">
    <source>
        <dbReference type="EMBL" id="KAG3201775.1"/>
    </source>
</evidence>
<evidence type="ECO:0000256" key="1">
    <source>
        <dbReference type="SAM" id="MobiDB-lite"/>
    </source>
</evidence>
<feature type="non-terminal residue" evidence="5">
    <location>
        <position position="1"/>
    </location>
</feature>
<dbReference type="Proteomes" id="UP000735874">
    <property type="component" value="Unassembled WGS sequence"/>
</dbReference>
<comment type="caution">
    <text evidence="5">The sequence shown here is derived from an EMBL/GenBank/DDBJ whole genome shotgun (WGS) entry which is preliminary data.</text>
</comment>
<feature type="compositionally biased region" description="Basic and acidic residues" evidence="1">
    <location>
        <begin position="25"/>
        <end position="50"/>
    </location>
</feature>
<evidence type="ECO:0000313" key="2">
    <source>
        <dbReference type="EMBL" id="KAG2811121.1"/>
    </source>
</evidence>
<protein>
    <submittedName>
        <fullName evidence="5">Uncharacterized protein</fullName>
    </submittedName>
</protein>
<dbReference type="AlphaFoldDB" id="A0A8T1H143"/>
<proteinExistence type="predicted"/>
<dbReference type="EMBL" id="RCMG01002358">
    <property type="protein sequence ID" value="KAG2811121.1"/>
    <property type="molecule type" value="Genomic_DNA"/>
</dbReference>
<name>A0A8T1H143_9STRA</name>
<dbReference type="EMBL" id="RCMV01002656">
    <property type="protein sequence ID" value="KAG3201775.1"/>
    <property type="molecule type" value="Genomic_DNA"/>
</dbReference>
<gene>
    <name evidence="2" type="ORF">PC113_g23694</name>
    <name evidence="3" type="ORF">PC115_g23755</name>
    <name evidence="4" type="ORF">PC117_g26503</name>
    <name evidence="5" type="ORF">PC129_g23421</name>
</gene>
<organism evidence="5 6">
    <name type="scientific">Phytophthora cactorum</name>
    <dbReference type="NCBI Taxonomy" id="29920"/>
    <lineage>
        <taxon>Eukaryota</taxon>
        <taxon>Sar</taxon>
        <taxon>Stramenopiles</taxon>
        <taxon>Oomycota</taxon>
        <taxon>Peronosporomycetes</taxon>
        <taxon>Peronosporales</taxon>
        <taxon>Peronosporaceae</taxon>
        <taxon>Phytophthora</taxon>
    </lineage>
</organism>